<protein>
    <submittedName>
        <fullName evidence="2">Proteic killer suppression protein</fullName>
    </submittedName>
</protein>
<accession>A0A1G5S6U0</accession>
<feature type="transmembrane region" description="Helical" evidence="1">
    <location>
        <begin position="20"/>
        <end position="41"/>
    </location>
</feature>
<dbReference type="STRING" id="1120920.SAMN03080599_03082"/>
<name>A0A1G5S6U0_9FIRM</name>
<dbReference type="InterPro" id="IPR035093">
    <property type="entry name" value="RelE/ParE_toxin_dom_sf"/>
</dbReference>
<keyword evidence="1" id="KW-0472">Membrane</keyword>
<keyword evidence="3" id="KW-1185">Reference proteome</keyword>
<dbReference type="EMBL" id="FMWL01000024">
    <property type="protein sequence ID" value="SCZ81837.1"/>
    <property type="molecule type" value="Genomic_DNA"/>
</dbReference>
<dbReference type="Gene3D" id="3.30.2310.20">
    <property type="entry name" value="RelE-like"/>
    <property type="match status" value="1"/>
</dbReference>
<dbReference type="AlphaFoldDB" id="A0A1G5S6U0"/>
<dbReference type="SUPFAM" id="SSF143011">
    <property type="entry name" value="RelE-like"/>
    <property type="match status" value="1"/>
</dbReference>
<keyword evidence="1" id="KW-0812">Transmembrane</keyword>
<keyword evidence="1" id="KW-1133">Transmembrane helix</keyword>
<dbReference type="Proteomes" id="UP000199208">
    <property type="component" value="Unassembled WGS sequence"/>
</dbReference>
<gene>
    <name evidence="2" type="ORF">SAMN03080599_03082</name>
</gene>
<evidence type="ECO:0000313" key="2">
    <source>
        <dbReference type="EMBL" id="SCZ81837.1"/>
    </source>
</evidence>
<proteinExistence type="predicted"/>
<sequence length="150" mass="17390">MVIVNHVTIGRHFFEKVHSLTLLSNRIILLIYIFTILVNIFRGDCLHITYKTKTLEKECIDISKATRSYGLNCARILHRRIRELKASESVEEMIQHKIGRCHALKGNYDGKYALDLEHPFRLILERVSSNDTTCGIQIVLLLEVKDYHGQ</sequence>
<evidence type="ECO:0000313" key="3">
    <source>
        <dbReference type="Proteomes" id="UP000199208"/>
    </source>
</evidence>
<organism evidence="2 3">
    <name type="scientific">Acidaminobacter hydrogenoformans DSM 2784</name>
    <dbReference type="NCBI Taxonomy" id="1120920"/>
    <lineage>
        <taxon>Bacteria</taxon>
        <taxon>Bacillati</taxon>
        <taxon>Bacillota</taxon>
        <taxon>Clostridia</taxon>
        <taxon>Peptostreptococcales</taxon>
        <taxon>Acidaminobacteraceae</taxon>
        <taxon>Acidaminobacter</taxon>
    </lineage>
</organism>
<reference evidence="2 3" key="1">
    <citation type="submission" date="2016-10" db="EMBL/GenBank/DDBJ databases">
        <authorList>
            <person name="de Groot N.N."/>
        </authorList>
    </citation>
    <scope>NUCLEOTIDE SEQUENCE [LARGE SCALE GENOMIC DNA]</scope>
    <source>
        <strain evidence="2 3">DSM 2784</strain>
    </source>
</reference>
<evidence type="ECO:0000256" key="1">
    <source>
        <dbReference type="SAM" id="Phobius"/>
    </source>
</evidence>